<evidence type="ECO:0000313" key="1">
    <source>
        <dbReference type="EMBL" id="ATA18563.1"/>
    </source>
</evidence>
<dbReference type="Proteomes" id="UP000217182">
    <property type="component" value="Chromosome"/>
</dbReference>
<proteinExistence type="predicted"/>
<gene>
    <name evidence="1" type="ORF">AWC35_03945</name>
</gene>
<evidence type="ECO:0000313" key="2">
    <source>
        <dbReference type="Proteomes" id="UP000217182"/>
    </source>
</evidence>
<dbReference type="Pfam" id="PF13811">
    <property type="entry name" value="DUF4186"/>
    <property type="match status" value="1"/>
</dbReference>
<accession>A0A250AX61</accession>
<reference evidence="1 2" key="1">
    <citation type="submission" date="2016-01" db="EMBL/GenBank/DDBJ databases">
        <authorList>
            <person name="Oliw E.H."/>
        </authorList>
    </citation>
    <scope>NUCLEOTIDE SEQUENCE [LARGE SCALE GENOMIC DNA]</scope>
    <source>
        <strain evidence="1 2">FRB97</strain>
    </source>
</reference>
<sequence length="123" mass="13737">MKLDSEALWQRLQNSPFRAKFRLNPKDQDYFAAKGMPTILSHARDFIDRRLAAAYPKNDGKQTPMRGHPVFVAQHATATCCRGCLAKWHGIAQGKALNEAQKDYIVQVIALWLARRAAGGGSE</sequence>
<dbReference type="EMBL" id="CP014136">
    <property type="protein sequence ID" value="ATA18563.1"/>
    <property type="molecule type" value="Genomic_DNA"/>
</dbReference>
<protein>
    <recommendedName>
        <fullName evidence="3">DUF4186 domain-containing protein</fullName>
    </recommendedName>
</protein>
<dbReference type="AlphaFoldDB" id="A0A250AX61"/>
<keyword evidence="2" id="KW-1185">Reference proteome</keyword>
<organism evidence="1 2">
    <name type="scientific">Gibbsiella quercinecans</name>
    <dbReference type="NCBI Taxonomy" id="929813"/>
    <lineage>
        <taxon>Bacteria</taxon>
        <taxon>Pseudomonadati</taxon>
        <taxon>Pseudomonadota</taxon>
        <taxon>Gammaproteobacteria</taxon>
        <taxon>Enterobacterales</taxon>
        <taxon>Yersiniaceae</taxon>
        <taxon>Gibbsiella</taxon>
    </lineage>
</organism>
<dbReference type="InterPro" id="IPR020378">
    <property type="entry name" value="DUF4186"/>
</dbReference>
<name>A0A250AX61_9GAMM</name>
<dbReference type="OrthoDB" id="3781311at2"/>
<dbReference type="KEGG" id="gqu:AWC35_03945"/>
<dbReference type="RefSeq" id="WP_095845162.1">
    <property type="nucleotide sequence ID" value="NZ_CP014136.1"/>
</dbReference>
<evidence type="ECO:0008006" key="3">
    <source>
        <dbReference type="Google" id="ProtNLM"/>
    </source>
</evidence>